<organism evidence="2">
    <name type="scientific">marine sediment metagenome</name>
    <dbReference type="NCBI Taxonomy" id="412755"/>
    <lineage>
        <taxon>unclassified sequences</taxon>
        <taxon>metagenomes</taxon>
        <taxon>ecological metagenomes</taxon>
    </lineage>
</organism>
<feature type="compositionally biased region" description="Polar residues" evidence="1">
    <location>
        <begin position="80"/>
        <end position="92"/>
    </location>
</feature>
<sequence>MTDRQLLITLCNMVGALSEKLTGEKLLLCVQDTEGNYVHVYPDPTVVSYLARAAELRDGQAPELRPMRCGHQPMPDATQRLPQQSPELSAIP</sequence>
<dbReference type="EMBL" id="LAZR01000206">
    <property type="protein sequence ID" value="KKN82071.1"/>
    <property type="molecule type" value="Genomic_DNA"/>
</dbReference>
<evidence type="ECO:0000313" key="2">
    <source>
        <dbReference type="EMBL" id="KKN82071.1"/>
    </source>
</evidence>
<proteinExistence type="predicted"/>
<gene>
    <name evidence="2" type="ORF">LCGC14_0313380</name>
</gene>
<protein>
    <submittedName>
        <fullName evidence="2">Uncharacterized protein</fullName>
    </submittedName>
</protein>
<reference evidence="2" key="1">
    <citation type="journal article" date="2015" name="Nature">
        <title>Complex archaea that bridge the gap between prokaryotes and eukaryotes.</title>
        <authorList>
            <person name="Spang A."/>
            <person name="Saw J.H."/>
            <person name="Jorgensen S.L."/>
            <person name="Zaremba-Niedzwiedzka K."/>
            <person name="Martijn J."/>
            <person name="Lind A.E."/>
            <person name="van Eijk R."/>
            <person name="Schleper C."/>
            <person name="Guy L."/>
            <person name="Ettema T.J."/>
        </authorList>
    </citation>
    <scope>NUCLEOTIDE SEQUENCE</scope>
</reference>
<accession>A0A0F9W8R4</accession>
<evidence type="ECO:0000256" key="1">
    <source>
        <dbReference type="SAM" id="MobiDB-lite"/>
    </source>
</evidence>
<name>A0A0F9W8R4_9ZZZZ</name>
<comment type="caution">
    <text evidence="2">The sequence shown here is derived from an EMBL/GenBank/DDBJ whole genome shotgun (WGS) entry which is preliminary data.</text>
</comment>
<feature type="region of interest" description="Disordered" evidence="1">
    <location>
        <begin position="61"/>
        <end position="92"/>
    </location>
</feature>
<dbReference type="AlphaFoldDB" id="A0A0F9W8R4"/>